<keyword evidence="2" id="KW-0238">DNA-binding</keyword>
<dbReference type="SMART" id="SM00342">
    <property type="entry name" value="HTH_ARAC"/>
    <property type="match status" value="1"/>
</dbReference>
<keyword evidence="3" id="KW-0804">Transcription</keyword>
<evidence type="ECO:0000313" key="6">
    <source>
        <dbReference type="Proteomes" id="UP001374803"/>
    </source>
</evidence>
<dbReference type="EMBL" id="CP089983">
    <property type="protein sequence ID" value="WXB01855.1"/>
    <property type="molecule type" value="Genomic_DNA"/>
</dbReference>
<protein>
    <submittedName>
        <fullName evidence="5">AraC family transcriptional regulator</fullName>
    </submittedName>
</protein>
<sequence>MESVTLQPRSARIGLGIELRKTGIGKHRHAPSADHYVSLHAGPPVRIACTNGIRDVRSRGQINVFPAGTAEEWFEDDASDMLHVRLPASLARLAAQEMGLDADRVGIASRCHVRDVQIEHIAWALAAEQRADSPSGLIYRESLGMALAVHLLAHHSAPAAPRTGLSQGQLARVTEYIEAHLGEDVSLLRLARISGVSASHLRALFKRSMGIPVHEYIIQRRVERARALLSHGELPASQVALEAGFSHQSHMARCMRRILGVTPASIARARNHRQT</sequence>
<keyword evidence="1" id="KW-0805">Transcription regulation</keyword>
<accession>A0ABZ2KUU6</accession>
<keyword evidence="6" id="KW-1185">Reference proteome</keyword>
<evidence type="ECO:0000259" key="4">
    <source>
        <dbReference type="PROSITE" id="PS01124"/>
    </source>
</evidence>
<dbReference type="RefSeq" id="WP_394831473.1">
    <property type="nucleotide sequence ID" value="NZ_CP089929.1"/>
</dbReference>
<dbReference type="PROSITE" id="PS01124">
    <property type="entry name" value="HTH_ARAC_FAMILY_2"/>
    <property type="match status" value="1"/>
</dbReference>
<evidence type="ECO:0000256" key="2">
    <source>
        <dbReference type="ARBA" id="ARBA00023125"/>
    </source>
</evidence>
<evidence type="ECO:0000256" key="3">
    <source>
        <dbReference type="ARBA" id="ARBA00023163"/>
    </source>
</evidence>
<gene>
    <name evidence="5" type="ORF">LVJ94_33670</name>
</gene>
<dbReference type="InterPro" id="IPR009057">
    <property type="entry name" value="Homeodomain-like_sf"/>
</dbReference>
<evidence type="ECO:0000313" key="5">
    <source>
        <dbReference type="EMBL" id="WXB01855.1"/>
    </source>
</evidence>
<dbReference type="Proteomes" id="UP001374803">
    <property type="component" value="Chromosome"/>
</dbReference>
<dbReference type="PANTHER" id="PTHR46796">
    <property type="entry name" value="HTH-TYPE TRANSCRIPTIONAL ACTIVATOR RHAS-RELATED"/>
    <property type="match status" value="1"/>
</dbReference>
<evidence type="ECO:0000256" key="1">
    <source>
        <dbReference type="ARBA" id="ARBA00023015"/>
    </source>
</evidence>
<dbReference type="Pfam" id="PF12833">
    <property type="entry name" value="HTH_18"/>
    <property type="match status" value="1"/>
</dbReference>
<reference evidence="5" key="1">
    <citation type="submission" date="2021-12" db="EMBL/GenBank/DDBJ databases">
        <title>Discovery of the Pendulisporaceae a myxobacterial family with distinct sporulation behavior and unique specialized metabolism.</title>
        <authorList>
            <person name="Garcia R."/>
            <person name="Popoff A."/>
            <person name="Bader C.D."/>
            <person name="Loehr J."/>
            <person name="Walesch S."/>
            <person name="Walt C."/>
            <person name="Boldt J."/>
            <person name="Bunk B."/>
            <person name="Haeckl F.J.F.P.J."/>
            <person name="Gunesch A.P."/>
            <person name="Birkelbach J."/>
            <person name="Nuebel U."/>
            <person name="Pietschmann T."/>
            <person name="Bach T."/>
            <person name="Mueller R."/>
        </authorList>
    </citation>
    <scope>NUCLEOTIDE SEQUENCE</scope>
    <source>
        <strain evidence="5">MSr11367</strain>
    </source>
</reference>
<dbReference type="SUPFAM" id="SSF46689">
    <property type="entry name" value="Homeodomain-like"/>
    <property type="match status" value="2"/>
</dbReference>
<dbReference type="InterPro" id="IPR018060">
    <property type="entry name" value="HTH_AraC"/>
</dbReference>
<proteinExistence type="predicted"/>
<feature type="domain" description="HTH araC/xylS-type" evidence="4">
    <location>
        <begin position="171"/>
        <end position="269"/>
    </location>
</feature>
<dbReference type="PANTHER" id="PTHR46796:SF6">
    <property type="entry name" value="ARAC SUBFAMILY"/>
    <property type="match status" value="1"/>
</dbReference>
<dbReference type="InterPro" id="IPR050204">
    <property type="entry name" value="AraC_XylS_family_regulators"/>
</dbReference>
<dbReference type="Gene3D" id="1.10.10.60">
    <property type="entry name" value="Homeodomain-like"/>
    <property type="match status" value="1"/>
</dbReference>
<organism evidence="5 6">
    <name type="scientific">Pendulispora rubella</name>
    <dbReference type="NCBI Taxonomy" id="2741070"/>
    <lineage>
        <taxon>Bacteria</taxon>
        <taxon>Pseudomonadati</taxon>
        <taxon>Myxococcota</taxon>
        <taxon>Myxococcia</taxon>
        <taxon>Myxococcales</taxon>
        <taxon>Sorangiineae</taxon>
        <taxon>Pendulisporaceae</taxon>
        <taxon>Pendulispora</taxon>
    </lineage>
</organism>
<name>A0ABZ2KUU6_9BACT</name>